<protein>
    <recommendedName>
        <fullName evidence="4">F-box domain-containing protein</fullName>
    </recommendedName>
</protein>
<comment type="caution">
    <text evidence="2">The sequence shown here is derived from an EMBL/GenBank/DDBJ whole genome shotgun (WGS) entry which is preliminary data.</text>
</comment>
<evidence type="ECO:0000256" key="1">
    <source>
        <dbReference type="SAM" id="MobiDB-lite"/>
    </source>
</evidence>
<evidence type="ECO:0000313" key="3">
    <source>
        <dbReference type="Proteomes" id="UP001370758"/>
    </source>
</evidence>
<dbReference type="Proteomes" id="UP001370758">
    <property type="component" value="Unassembled WGS sequence"/>
</dbReference>
<keyword evidence="3" id="KW-1185">Reference proteome</keyword>
<dbReference type="AlphaFoldDB" id="A0AAV9W3P0"/>
<feature type="compositionally biased region" description="Basic and acidic residues" evidence="1">
    <location>
        <begin position="351"/>
        <end position="369"/>
    </location>
</feature>
<evidence type="ECO:0000313" key="2">
    <source>
        <dbReference type="EMBL" id="KAK6500273.1"/>
    </source>
</evidence>
<feature type="compositionally biased region" description="Polar residues" evidence="1">
    <location>
        <begin position="370"/>
        <end position="379"/>
    </location>
</feature>
<accession>A0AAV9W3P0</accession>
<organism evidence="2 3">
    <name type="scientific">Arthrobotrys musiformis</name>
    <dbReference type="NCBI Taxonomy" id="47236"/>
    <lineage>
        <taxon>Eukaryota</taxon>
        <taxon>Fungi</taxon>
        <taxon>Dikarya</taxon>
        <taxon>Ascomycota</taxon>
        <taxon>Pezizomycotina</taxon>
        <taxon>Orbiliomycetes</taxon>
        <taxon>Orbiliales</taxon>
        <taxon>Orbiliaceae</taxon>
        <taxon>Arthrobotrys</taxon>
    </lineage>
</organism>
<feature type="compositionally biased region" description="Basic and acidic residues" evidence="1">
    <location>
        <begin position="150"/>
        <end position="161"/>
    </location>
</feature>
<sequence>MSQLPPLLRLPPELHLQILSHLSPIDQILSFSIHPIFANLLAAATILKTHYDLIPLTGSGPKYSIEADKKNYHTQFPRIHFLLEEVTSKSDGNLLFRINKNGEVDGYVYLPGKEYTEQEGELWGGDLRLLDKEIREAVLKERTPSTPLEPKSDEKDQKSDEKIEEAESLAGEPLSIDPKDWSSSTTVFFAENKSVSRFTGGKLFPASYLSVPFICPFTPVPESTDDPQEMEVLFEIDFYKDDLLLGEHAPDTKRWTDNLVLKRSATLQEWITHCIGKIYGKAKKVGGVMGEEAAICASLQIARVRNENKWKVASALLKISDEALNGMVWVHRAGGHFLLIKREEWERRAEWDFGPKDGQDNNKGKKEEGASTTAPISYC</sequence>
<feature type="region of interest" description="Disordered" evidence="1">
    <location>
        <begin position="351"/>
        <end position="379"/>
    </location>
</feature>
<proteinExistence type="predicted"/>
<reference evidence="2 3" key="1">
    <citation type="submission" date="2023-08" db="EMBL/GenBank/DDBJ databases">
        <authorList>
            <person name="Palmer J.M."/>
        </authorList>
    </citation>
    <scope>NUCLEOTIDE SEQUENCE [LARGE SCALE GENOMIC DNA]</scope>
    <source>
        <strain evidence="2 3">TWF481</strain>
    </source>
</reference>
<evidence type="ECO:0008006" key="4">
    <source>
        <dbReference type="Google" id="ProtNLM"/>
    </source>
</evidence>
<dbReference type="EMBL" id="JAVHJL010000007">
    <property type="protein sequence ID" value="KAK6500273.1"/>
    <property type="molecule type" value="Genomic_DNA"/>
</dbReference>
<gene>
    <name evidence="2" type="ORF">TWF481_010618</name>
</gene>
<name>A0AAV9W3P0_9PEZI</name>
<feature type="region of interest" description="Disordered" evidence="1">
    <location>
        <begin position="140"/>
        <end position="178"/>
    </location>
</feature>